<organism evidence="1 2">
    <name type="scientific">candidate division WWE3 bacterium RBG_19FT_COMBO_34_6</name>
    <dbReference type="NCBI Taxonomy" id="1802612"/>
    <lineage>
        <taxon>Bacteria</taxon>
        <taxon>Katanobacteria</taxon>
    </lineage>
</organism>
<reference evidence="1 2" key="1">
    <citation type="journal article" date="2016" name="Nat. Commun.">
        <title>Thousands of microbial genomes shed light on interconnected biogeochemical processes in an aquifer system.</title>
        <authorList>
            <person name="Anantharaman K."/>
            <person name="Brown C.T."/>
            <person name="Hug L.A."/>
            <person name="Sharon I."/>
            <person name="Castelle C.J."/>
            <person name="Probst A.J."/>
            <person name="Thomas B.C."/>
            <person name="Singh A."/>
            <person name="Wilkins M.J."/>
            <person name="Karaoz U."/>
            <person name="Brodie E.L."/>
            <person name="Williams K.H."/>
            <person name="Hubbard S.S."/>
            <person name="Banfield J.F."/>
        </authorList>
    </citation>
    <scope>NUCLEOTIDE SEQUENCE [LARGE SCALE GENOMIC DNA]</scope>
</reference>
<dbReference type="PANTHER" id="PTHR43861">
    <property type="entry name" value="TRANS-ACONITATE 2-METHYLTRANSFERASE-RELATED"/>
    <property type="match status" value="1"/>
</dbReference>
<dbReference type="AlphaFoldDB" id="A0A1F4ULM6"/>
<sequence>MENTRLHQVKKFNKIYNPKTSKNPNKHFRINLLINKIKQGHSVLDIGCGSGFAMKNLRDRGCACEGIEISKLEANYSKNLGFRVYEYDLETNWAYKINKKYDYVMAGEIIEHIFDTDLFLKNIYKVLKKNGCLIISTPNVATLGRRIMLFLGKNPYLETTLRKTDAGHIRYFTFKDLENLLIYHGFIIKKTESTYISFDKQGRFKSRLLAKLFPTFGSNIVIEAVKN</sequence>
<dbReference type="Gene3D" id="3.40.50.150">
    <property type="entry name" value="Vaccinia Virus protein VP39"/>
    <property type="match status" value="1"/>
</dbReference>
<dbReference type="Pfam" id="PF13489">
    <property type="entry name" value="Methyltransf_23"/>
    <property type="match status" value="1"/>
</dbReference>
<name>A0A1F4ULM6_UNCKA</name>
<dbReference type="CDD" id="cd02440">
    <property type="entry name" value="AdoMet_MTases"/>
    <property type="match status" value="1"/>
</dbReference>
<dbReference type="InterPro" id="IPR029063">
    <property type="entry name" value="SAM-dependent_MTases_sf"/>
</dbReference>
<comment type="caution">
    <text evidence="1">The sequence shown here is derived from an EMBL/GenBank/DDBJ whole genome shotgun (WGS) entry which is preliminary data.</text>
</comment>
<gene>
    <name evidence="1" type="ORF">A2V49_02305</name>
</gene>
<protein>
    <recommendedName>
        <fullName evidence="3">Methyltransferase type 11 domain-containing protein</fullName>
    </recommendedName>
</protein>
<dbReference type="Proteomes" id="UP000178615">
    <property type="component" value="Unassembled WGS sequence"/>
</dbReference>
<dbReference type="SUPFAM" id="SSF53335">
    <property type="entry name" value="S-adenosyl-L-methionine-dependent methyltransferases"/>
    <property type="match status" value="1"/>
</dbReference>
<evidence type="ECO:0008006" key="3">
    <source>
        <dbReference type="Google" id="ProtNLM"/>
    </source>
</evidence>
<evidence type="ECO:0000313" key="1">
    <source>
        <dbReference type="EMBL" id="OGC45113.1"/>
    </source>
</evidence>
<dbReference type="PANTHER" id="PTHR43861:SF6">
    <property type="entry name" value="METHYLTRANSFERASE TYPE 11"/>
    <property type="match status" value="1"/>
</dbReference>
<accession>A0A1F4ULM6</accession>
<evidence type="ECO:0000313" key="2">
    <source>
        <dbReference type="Proteomes" id="UP000178615"/>
    </source>
</evidence>
<dbReference type="EMBL" id="MEUV01000052">
    <property type="protein sequence ID" value="OGC45113.1"/>
    <property type="molecule type" value="Genomic_DNA"/>
</dbReference>
<proteinExistence type="predicted"/>